<dbReference type="EMBL" id="JAPWGY010000001">
    <property type="protein sequence ID" value="MCZ4280018.1"/>
    <property type="molecule type" value="Genomic_DNA"/>
</dbReference>
<dbReference type="InterPro" id="IPR025484">
    <property type="entry name" value="DUF4376"/>
</dbReference>
<proteinExistence type="predicted"/>
<sequence>MYVIEKAGKVMIGPSGWTPRLAAACGLTGNLSTPKDLPFDLGDGKSLRAVRFITATVGKYQMLVEDAGALLDGEWVITRSAMDIPLEQAKQLALSEIKNRRDAIADEGDFLWTLDDVTYRLQGKTSSLTQMERSRDLLREMVARGVPAEQARQPWRTADNAWTPALTADQISDMAFTKGQQSLACWKNYAVLEARIIANTTDNIAKLSVLNLFSGWPETGEG</sequence>
<organism evidence="2 3">
    <name type="scientific">Kiloniella laminariae</name>
    <dbReference type="NCBI Taxonomy" id="454162"/>
    <lineage>
        <taxon>Bacteria</taxon>
        <taxon>Pseudomonadati</taxon>
        <taxon>Pseudomonadota</taxon>
        <taxon>Alphaproteobacteria</taxon>
        <taxon>Rhodospirillales</taxon>
        <taxon>Kiloniellaceae</taxon>
        <taxon>Kiloniella</taxon>
    </lineage>
</organism>
<evidence type="ECO:0000259" key="1">
    <source>
        <dbReference type="Pfam" id="PF14301"/>
    </source>
</evidence>
<dbReference type="RefSeq" id="WP_269422212.1">
    <property type="nucleotide sequence ID" value="NZ_JAPWGY010000001.1"/>
</dbReference>
<protein>
    <recommendedName>
        <fullName evidence="1">DUF4376 domain-containing protein</fullName>
    </recommendedName>
</protein>
<reference evidence="2" key="1">
    <citation type="submission" date="2022-12" db="EMBL/GenBank/DDBJ databases">
        <title>Bacterial isolates from different developmental stages of Nematostella vectensis.</title>
        <authorList>
            <person name="Fraune S."/>
        </authorList>
    </citation>
    <scope>NUCLEOTIDE SEQUENCE</scope>
    <source>
        <strain evidence="2">G21630-S1</strain>
    </source>
</reference>
<comment type="caution">
    <text evidence="2">The sequence shown here is derived from an EMBL/GenBank/DDBJ whole genome shotgun (WGS) entry which is preliminary data.</text>
</comment>
<name>A0ABT4LFZ2_9PROT</name>
<evidence type="ECO:0000313" key="3">
    <source>
        <dbReference type="Proteomes" id="UP001069802"/>
    </source>
</evidence>
<gene>
    <name evidence="2" type="ORF">O4H49_04465</name>
</gene>
<accession>A0ABT4LFZ2</accession>
<feature type="domain" description="DUF4376" evidence="1">
    <location>
        <begin position="88"/>
        <end position="202"/>
    </location>
</feature>
<evidence type="ECO:0000313" key="2">
    <source>
        <dbReference type="EMBL" id="MCZ4280018.1"/>
    </source>
</evidence>
<keyword evidence="3" id="KW-1185">Reference proteome</keyword>
<dbReference type="Proteomes" id="UP001069802">
    <property type="component" value="Unassembled WGS sequence"/>
</dbReference>
<dbReference type="Pfam" id="PF14301">
    <property type="entry name" value="DUF4376"/>
    <property type="match status" value="1"/>
</dbReference>